<evidence type="ECO:0008006" key="4">
    <source>
        <dbReference type="Google" id="ProtNLM"/>
    </source>
</evidence>
<evidence type="ECO:0000256" key="1">
    <source>
        <dbReference type="SAM" id="SignalP"/>
    </source>
</evidence>
<proteinExistence type="predicted"/>
<organism evidence="2 3">
    <name type="scientific">Roseateles depolymerans</name>
    <dbReference type="NCBI Taxonomy" id="76731"/>
    <lineage>
        <taxon>Bacteria</taxon>
        <taxon>Pseudomonadati</taxon>
        <taxon>Pseudomonadota</taxon>
        <taxon>Betaproteobacteria</taxon>
        <taxon>Burkholderiales</taxon>
        <taxon>Sphaerotilaceae</taxon>
        <taxon>Roseateles</taxon>
    </lineage>
</organism>
<keyword evidence="1" id="KW-0732">Signal</keyword>
<gene>
    <name evidence="2" type="ORF">DI603_01175</name>
</gene>
<sequence length="237" mass="24654">MPTALPWRHHLAAALSLALSTAVGTFSLAPAAHADPLLDTGTPGGGMFGYWGFDVFVGQSVAIAFTPTQDYSFDNLSLWLMSNDFDAPGRTLSISLQTDAGTGATPQAPSGTVLETWQHATTAVGWEPVLETMNSVLHPTLYAGTTYWIVAESGEAAFVDPVWVVAGNGPSYYVGNIDFASSSAWQVGLTGAAPGAIINATPVPEPETLALLLLGAPLVLGAARRRTRQAQPSTQAG</sequence>
<dbReference type="NCBIfam" id="TIGR02595">
    <property type="entry name" value="PEP_CTERM"/>
    <property type="match status" value="1"/>
</dbReference>
<reference evidence="2 3" key="1">
    <citation type="submission" date="2017-08" db="EMBL/GenBank/DDBJ databases">
        <title>Infants hospitalized years apart are colonized by the same room-sourced microbial strains.</title>
        <authorList>
            <person name="Brooks B."/>
            <person name="Olm M.R."/>
            <person name="Firek B.A."/>
            <person name="Baker R."/>
            <person name="Thomas B.C."/>
            <person name="Morowitz M.J."/>
            <person name="Banfield J.F."/>
        </authorList>
    </citation>
    <scope>NUCLEOTIDE SEQUENCE [LARGE SCALE GENOMIC DNA]</scope>
    <source>
        <strain evidence="2">S2_012_000_R2_81</strain>
    </source>
</reference>
<dbReference type="EMBL" id="QFOD01000001">
    <property type="protein sequence ID" value="PZP36601.1"/>
    <property type="molecule type" value="Genomic_DNA"/>
</dbReference>
<dbReference type="InterPro" id="IPR013424">
    <property type="entry name" value="Ice-binding_C"/>
</dbReference>
<accession>A0A2W5DXG3</accession>
<evidence type="ECO:0000313" key="3">
    <source>
        <dbReference type="Proteomes" id="UP000249633"/>
    </source>
</evidence>
<feature type="chain" id="PRO_5015931912" description="PEP-CTERM protein-sorting domain-containing protein" evidence="1">
    <location>
        <begin position="35"/>
        <end position="237"/>
    </location>
</feature>
<dbReference type="AlphaFoldDB" id="A0A2W5DXG3"/>
<protein>
    <recommendedName>
        <fullName evidence="4">PEP-CTERM protein-sorting domain-containing protein</fullName>
    </recommendedName>
</protein>
<name>A0A2W5DXG3_9BURK</name>
<feature type="signal peptide" evidence="1">
    <location>
        <begin position="1"/>
        <end position="34"/>
    </location>
</feature>
<comment type="caution">
    <text evidence="2">The sequence shown here is derived from an EMBL/GenBank/DDBJ whole genome shotgun (WGS) entry which is preliminary data.</text>
</comment>
<dbReference type="Proteomes" id="UP000249633">
    <property type="component" value="Unassembled WGS sequence"/>
</dbReference>
<evidence type="ECO:0000313" key="2">
    <source>
        <dbReference type="EMBL" id="PZP36601.1"/>
    </source>
</evidence>